<proteinExistence type="predicted"/>
<evidence type="ECO:0000313" key="3">
    <source>
        <dbReference type="WBParaSite" id="PTRK_0001637000.1"/>
    </source>
</evidence>
<feature type="coiled-coil region" evidence="1">
    <location>
        <begin position="467"/>
        <end position="508"/>
    </location>
</feature>
<feature type="coiled-coil region" evidence="1">
    <location>
        <begin position="26"/>
        <end position="102"/>
    </location>
</feature>
<feature type="coiled-coil region" evidence="1">
    <location>
        <begin position="252"/>
        <end position="279"/>
    </location>
</feature>
<name>A0A0N5A417_PARTI</name>
<organism evidence="2 3">
    <name type="scientific">Parastrongyloides trichosuri</name>
    <name type="common">Possum-specific nematode worm</name>
    <dbReference type="NCBI Taxonomy" id="131310"/>
    <lineage>
        <taxon>Eukaryota</taxon>
        <taxon>Metazoa</taxon>
        <taxon>Ecdysozoa</taxon>
        <taxon>Nematoda</taxon>
        <taxon>Chromadorea</taxon>
        <taxon>Rhabditida</taxon>
        <taxon>Tylenchina</taxon>
        <taxon>Panagrolaimomorpha</taxon>
        <taxon>Strongyloidoidea</taxon>
        <taxon>Strongyloididae</taxon>
        <taxon>Parastrongyloides</taxon>
    </lineage>
</organism>
<protein>
    <submittedName>
        <fullName evidence="3">DUF5094 domain-containing protein</fullName>
    </submittedName>
</protein>
<reference evidence="3" key="1">
    <citation type="submission" date="2017-02" db="UniProtKB">
        <authorList>
            <consortium name="WormBaseParasite"/>
        </authorList>
    </citation>
    <scope>IDENTIFICATION</scope>
</reference>
<dbReference type="Proteomes" id="UP000038045">
    <property type="component" value="Unplaced"/>
</dbReference>
<evidence type="ECO:0000256" key="1">
    <source>
        <dbReference type="SAM" id="Coils"/>
    </source>
</evidence>
<accession>A0A0N5A417</accession>
<evidence type="ECO:0000313" key="2">
    <source>
        <dbReference type="Proteomes" id="UP000038045"/>
    </source>
</evidence>
<sequence length="562" mass="67218">MDKIRDLKVKILLELDEACQNSVFYKKNIENELKKFVELNKKNQKRLNELKLNNNSHNLSKDELEDRYNILLRENVYINEELINLENEIENEKKILNNLKSMYRGNQKFTLNNSLKQFDHSKKNYEREVENCKIHLDKVCSKRKLTDEIIYRMVDDIKNAIAIVYHVSSYIKVVQNNSGKIFQFSKTNALKTMVLLFENVSIDKTKDSWLVFIERFIKCSFIEIPFYKNHESFFKLQIEKIKRKKKSRLLILNIIEERLKEGETKVNETMKDIKKYEDLYKEECDKLKNMIIQNIPSYDYLNKKVVLDNIEEELYIDTVKLKVQKEWISENKKYIHAISLLQSKERKLLCSKSIFLNNTFYNDALQKSYVTQAYNSFNQIKKLKKCIREMERSLVGRRNERFIIDEEINNLKVNIKKMEEKEKLHDKSLFSLSNTTIVKKGYNNKNVISEKEIEKMRKIYEEKVNLIIETRLKIKMLKNELEEIDKVIKEEELLYSKYSAQLNKLADRMSSQQQPSSTIFNYFNKLKEEKYILIKNILKLDKILSGVGEIRKNIINKTITQV</sequence>
<dbReference type="AlphaFoldDB" id="A0A0N5A417"/>
<keyword evidence="2" id="KW-1185">Reference proteome</keyword>
<dbReference type="WBParaSite" id="PTRK_0001637000.1">
    <property type="protein sequence ID" value="PTRK_0001637000.1"/>
    <property type="gene ID" value="PTRK_0001637000"/>
</dbReference>
<keyword evidence="1" id="KW-0175">Coiled coil</keyword>